<dbReference type="PANTHER" id="PTHR14963">
    <property type="entry name" value="RHO GTPASE ACTIVATING PROTEIN 18,19-RELATED"/>
    <property type="match status" value="1"/>
</dbReference>
<dbReference type="PANTHER" id="PTHR14963:SF5">
    <property type="entry name" value="RHO GTPASE-ACTIVATING PROTEIN 28"/>
    <property type="match status" value="1"/>
</dbReference>
<evidence type="ECO:0000256" key="2">
    <source>
        <dbReference type="SAM" id="MobiDB-lite"/>
    </source>
</evidence>
<dbReference type="GO" id="GO:0051056">
    <property type="term" value="P:regulation of small GTPase mediated signal transduction"/>
    <property type="evidence" value="ECO:0007669"/>
    <property type="project" value="TreeGrafter"/>
</dbReference>
<feature type="domain" description="RHG40/28/18 C-terminal ubiquitin-like" evidence="3">
    <location>
        <begin position="88"/>
        <end position="164"/>
    </location>
</feature>
<keyword evidence="1" id="KW-0343">GTPase activation</keyword>
<dbReference type="GO" id="GO:0005737">
    <property type="term" value="C:cytoplasm"/>
    <property type="evidence" value="ECO:0007669"/>
    <property type="project" value="TreeGrafter"/>
</dbReference>
<keyword evidence="5" id="KW-1185">Reference proteome</keyword>
<accession>A0A8C6SUD6</accession>
<feature type="region of interest" description="Disordered" evidence="2">
    <location>
        <begin position="63"/>
        <end position="82"/>
    </location>
</feature>
<name>A0A8C6SUD6_9GOBI</name>
<feature type="compositionally biased region" description="Basic residues" evidence="2">
    <location>
        <begin position="65"/>
        <end position="76"/>
    </location>
</feature>
<dbReference type="Pfam" id="PF25442">
    <property type="entry name" value="Ubiquitin_RHG40_C"/>
    <property type="match status" value="1"/>
</dbReference>
<evidence type="ECO:0000313" key="4">
    <source>
        <dbReference type="Ensembl" id="ENSNMLP00000011101.1"/>
    </source>
</evidence>
<proteinExistence type="predicted"/>
<evidence type="ECO:0000256" key="1">
    <source>
        <dbReference type="ARBA" id="ARBA00022468"/>
    </source>
</evidence>
<sequence length="164" mass="18657">MNRMSLWNVSMVMAPNLFHGDRRQEVRPTKTFAAAMATLNPALCVMSQVPCFLLAQVRRMNQASNRRRAPSRVRKRPQQDAPPLCDDVIRVRAPLQVKVSTAMRLDTTTTARNVTERFPRDAHSGETLRLYEAGGNIGERRLQPDCLLLDVYRVNPGCDWLIKP</sequence>
<dbReference type="GO" id="GO:0030833">
    <property type="term" value="P:regulation of actin filament polymerization"/>
    <property type="evidence" value="ECO:0007669"/>
    <property type="project" value="TreeGrafter"/>
</dbReference>
<dbReference type="GO" id="GO:0051497">
    <property type="term" value="P:negative regulation of stress fiber assembly"/>
    <property type="evidence" value="ECO:0007669"/>
    <property type="project" value="TreeGrafter"/>
</dbReference>
<reference evidence="4" key="1">
    <citation type="submission" date="2025-08" db="UniProtKB">
        <authorList>
            <consortium name="Ensembl"/>
        </authorList>
    </citation>
    <scope>IDENTIFICATION</scope>
</reference>
<dbReference type="Proteomes" id="UP000694523">
    <property type="component" value="Unplaced"/>
</dbReference>
<evidence type="ECO:0000259" key="3">
    <source>
        <dbReference type="Pfam" id="PF25442"/>
    </source>
</evidence>
<organism evidence="4 5">
    <name type="scientific">Neogobius melanostomus</name>
    <name type="common">round goby</name>
    <dbReference type="NCBI Taxonomy" id="47308"/>
    <lineage>
        <taxon>Eukaryota</taxon>
        <taxon>Metazoa</taxon>
        <taxon>Chordata</taxon>
        <taxon>Craniata</taxon>
        <taxon>Vertebrata</taxon>
        <taxon>Euteleostomi</taxon>
        <taxon>Actinopterygii</taxon>
        <taxon>Neopterygii</taxon>
        <taxon>Teleostei</taxon>
        <taxon>Neoteleostei</taxon>
        <taxon>Acanthomorphata</taxon>
        <taxon>Gobiaria</taxon>
        <taxon>Gobiiformes</taxon>
        <taxon>Gobioidei</taxon>
        <taxon>Gobiidae</taxon>
        <taxon>Benthophilinae</taxon>
        <taxon>Neogobiini</taxon>
        <taxon>Neogobius</taxon>
    </lineage>
</organism>
<evidence type="ECO:0000313" key="5">
    <source>
        <dbReference type="Proteomes" id="UP000694523"/>
    </source>
</evidence>
<dbReference type="GO" id="GO:0005096">
    <property type="term" value="F:GTPase activator activity"/>
    <property type="evidence" value="ECO:0007669"/>
    <property type="project" value="UniProtKB-KW"/>
</dbReference>
<protein>
    <recommendedName>
        <fullName evidence="3">RHG40/28/18 C-terminal ubiquitin-like domain-containing protein</fullName>
    </recommendedName>
</protein>
<dbReference type="Ensembl" id="ENSNMLT00000012556.1">
    <property type="protein sequence ID" value="ENSNMLP00000011101.1"/>
    <property type="gene ID" value="ENSNMLG00000007625.1"/>
</dbReference>
<dbReference type="AlphaFoldDB" id="A0A8C6SUD6"/>
<reference evidence="4" key="2">
    <citation type="submission" date="2025-09" db="UniProtKB">
        <authorList>
            <consortium name="Ensembl"/>
        </authorList>
    </citation>
    <scope>IDENTIFICATION</scope>
</reference>
<dbReference type="InterPro" id="IPR057323">
    <property type="entry name" value="RHG40/28/18_ubiquitin"/>
</dbReference>